<feature type="compositionally biased region" description="Basic residues" evidence="1">
    <location>
        <begin position="1"/>
        <end position="10"/>
    </location>
</feature>
<dbReference type="EMBL" id="SLXL01000008">
    <property type="protein sequence ID" value="TCP21979.1"/>
    <property type="molecule type" value="Genomic_DNA"/>
</dbReference>
<accession>A0A4R2NK76</accession>
<comment type="caution">
    <text evidence="2">The sequence shown here is derived from an EMBL/GenBank/DDBJ whole genome shotgun (WGS) entry which is preliminary data.</text>
</comment>
<keyword evidence="3" id="KW-1185">Reference proteome</keyword>
<reference evidence="2 3" key="1">
    <citation type="submission" date="2019-03" db="EMBL/GenBank/DDBJ databases">
        <title>Genomic Encyclopedia of Type Strains, Phase IV (KMG-IV): sequencing the most valuable type-strain genomes for metagenomic binning, comparative biology and taxonomic classification.</title>
        <authorList>
            <person name="Goeker M."/>
        </authorList>
    </citation>
    <scope>NUCLEOTIDE SEQUENCE [LARGE SCALE GENOMIC DNA]</scope>
    <source>
        <strain evidence="2 3">DSM 2781</strain>
    </source>
</reference>
<sequence>MAPMARSHRPTKPDARPAPGRRVVWAGGMAAGMAGAAEMVAPEHLPDRAEARESET</sequence>
<feature type="region of interest" description="Disordered" evidence="1">
    <location>
        <begin position="1"/>
        <end position="21"/>
    </location>
</feature>
<evidence type="ECO:0000313" key="3">
    <source>
        <dbReference type="Proteomes" id="UP000295733"/>
    </source>
</evidence>
<evidence type="ECO:0000313" key="2">
    <source>
        <dbReference type="EMBL" id="TCP21979.1"/>
    </source>
</evidence>
<dbReference type="AlphaFoldDB" id="A0A4R2NK76"/>
<gene>
    <name evidence="2" type="ORF">EV656_10825</name>
</gene>
<dbReference type="Proteomes" id="UP000295733">
    <property type="component" value="Unassembled WGS sequence"/>
</dbReference>
<evidence type="ECO:0000256" key="1">
    <source>
        <dbReference type="SAM" id="MobiDB-lite"/>
    </source>
</evidence>
<protein>
    <submittedName>
        <fullName evidence="2">Uncharacterized protein</fullName>
    </submittedName>
</protein>
<proteinExistence type="predicted"/>
<organism evidence="2 3">
    <name type="scientific">Rhodovulum adriaticum</name>
    <name type="common">Rhodopseudomonas adriatica</name>
    <dbReference type="NCBI Taxonomy" id="35804"/>
    <lineage>
        <taxon>Bacteria</taxon>
        <taxon>Pseudomonadati</taxon>
        <taxon>Pseudomonadota</taxon>
        <taxon>Alphaproteobacteria</taxon>
        <taxon>Rhodobacterales</taxon>
        <taxon>Paracoccaceae</taxon>
        <taxon>Rhodovulum</taxon>
    </lineage>
</organism>
<name>A0A4R2NK76_RHOAD</name>